<keyword evidence="5 8" id="KW-1133">Transmembrane helix</keyword>
<evidence type="ECO:0000256" key="4">
    <source>
        <dbReference type="ARBA" id="ARBA00022692"/>
    </source>
</evidence>
<accession>A0AAD9JIA7</accession>
<evidence type="ECO:0000313" key="9">
    <source>
        <dbReference type="EMBL" id="KAK2153694.1"/>
    </source>
</evidence>
<evidence type="ECO:0000256" key="2">
    <source>
        <dbReference type="ARBA" id="ARBA00004496"/>
    </source>
</evidence>
<comment type="subcellular location">
    <subcellularLocation>
        <location evidence="2">Cytoplasm</location>
    </subcellularLocation>
    <subcellularLocation>
        <location evidence="1">Membrane</location>
        <topology evidence="1">Multi-pass membrane protein</topology>
    </subcellularLocation>
</comment>
<dbReference type="Pfam" id="PF04103">
    <property type="entry name" value="CD20"/>
    <property type="match status" value="1"/>
</dbReference>
<dbReference type="EMBL" id="JAODUP010000289">
    <property type="protein sequence ID" value="KAK2153694.1"/>
    <property type="molecule type" value="Genomic_DNA"/>
</dbReference>
<dbReference type="GO" id="GO:0005737">
    <property type="term" value="C:cytoplasm"/>
    <property type="evidence" value="ECO:0007669"/>
    <property type="project" value="UniProtKB-SubCell"/>
</dbReference>
<evidence type="ECO:0000256" key="8">
    <source>
        <dbReference type="SAM" id="Phobius"/>
    </source>
</evidence>
<keyword evidence="6 8" id="KW-0472">Membrane</keyword>
<feature type="transmembrane region" description="Helical" evidence="8">
    <location>
        <begin position="42"/>
        <end position="61"/>
    </location>
</feature>
<dbReference type="GO" id="GO:0016020">
    <property type="term" value="C:membrane"/>
    <property type="evidence" value="ECO:0007669"/>
    <property type="project" value="UniProtKB-SubCell"/>
</dbReference>
<reference evidence="9" key="1">
    <citation type="journal article" date="2023" name="Mol. Biol. Evol.">
        <title>Third-Generation Sequencing Reveals the Adaptive Role of the Epigenome in Three Deep-Sea Polychaetes.</title>
        <authorList>
            <person name="Perez M."/>
            <person name="Aroh O."/>
            <person name="Sun Y."/>
            <person name="Lan Y."/>
            <person name="Juniper S.K."/>
            <person name="Young C.R."/>
            <person name="Angers B."/>
            <person name="Qian P.Y."/>
        </authorList>
    </citation>
    <scope>NUCLEOTIDE SEQUENCE</scope>
    <source>
        <strain evidence="9">P08H-3</strain>
    </source>
</reference>
<dbReference type="InterPro" id="IPR007237">
    <property type="entry name" value="CD20-like"/>
</dbReference>
<dbReference type="PANTHER" id="PTHR28681:SF1">
    <property type="entry name" value="TRANSMEMBRANE PROTEIN 196"/>
    <property type="match status" value="1"/>
</dbReference>
<organism evidence="9 10">
    <name type="scientific">Paralvinella palmiformis</name>
    <dbReference type="NCBI Taxonomy" id="53620"/>
    <lineage>
        <taxon>Eukaryota</taxon>
        <taxon>Metazoa</taxon>
        <taxon>Spiralia</taxon>
        <taxon>Lophotrochozoa</taxon>
        <taxon>Annelida</taxon>
        <taxon>Polychaeta</taxon>
        <taxon>Sedentaria</taxon>
        <taxon>Canalipalpata</taxon>
        <taxon>Terebellida</taxon>
        <taxon>Terebelliformia</taxon>
        <taxon>Alvinellidae</taxon>
        <taxon>Paralvinella</taxon>
    </lineage>
</organism>
<evidence type="ECO:0000256" key="1">
    <source>
        <dbReference type="ARBA" id="ARBA00004141"/>
    </source>
</evidence>
<evidence type="ECO:0000256" key="6">
    <source>
        <dbReference type="ARBA" id="ARBA00023136"/>
    </source>
</evidence>
<name>A0AAD9JIA7_9ANNE</name>
<keyword evidence="10" id="KW-1185">Reference proteome</keyword>
<proteinExistence type="predicted"/>
<evidence type="ECO:0000256" key="7">
    <source>
        <dbReference type="ARBA" id="ARBA00044525"/>
    </source>
</evidence>
<evidence type="ECO:0000313" key="10">
    <source>
        <dbReference type="Proteomes" id="UP001208570"/>
    </source>
</evidence>
<dbReference type="AlphaFoldDB" id="A0AAD9JIA7"/>
<gene>
    <name evidence="9" type="ORF">LSH36_289g03017</name>
</gene>
<evidence type="ECO:0000256" key="5">
    <source>
        <dbReference type="ARBA" id="ARBA00022989"/>
    </source>
</evidence>
<dbReference type="InterPro" id="IPR037661">
    <property type="entry name" value="TMEM196"/>
</dbReference>
<feature type="transmembrane region" description="Helical" evidence="8">
    <location>
        <begin position="111"/>
        <end position="131"/>
    </location>
</feature>
<feature type="transmembrane region" description="Helical" evidence="8">
    <location>
        <begin position="68"/>
        <end position="91"/>
    </location>
</feature>
<comment type="caution">
    <text evidence="9">The sequence shown here is derived from an EMBL/GenBank/DDBJ whole genome shotgun (WGS) entry which is preliminary data.</text>
</comment>
<dbReference type="PANTHER" id="PTHR28681">
    <property type="entry name" value="TRANSMEMBRANE PROTEIN 196"/>
    <property type="match status" value="1"/>
</dbReference>
<keyword evidence="4 8" id="KW-0812">Transmembrane</keyword>
<sequence length="325" mass="35691">MSVAIISGLILSSFHSLLGVISVAVGIALSVSAEVRLDHHVSPIWSGTVFIITGILGFICAKMKTAYPIIWFTASTVGSLVVAIVSIQLLYRGRHQRHQDNEDQLTDAALGGAGCECFVCMASFIVSCSMAKTNKKQLQLQRDNSQRTQFYESTRAHFQDCAETSQDHVSDYNEEFYKSSDGSHLPAGPDPDCFPSVPRTDDDRTDFLMPWNLTTDGSLCGDRLDDPDDQDTIQCTVCTTSESPSQDFDVEDTGDEVSPDRAAVYTISSNITLQNGDQDPSTGLDMDQRDLTRDELFLVGEKPRLKRIISLIEGECGPFTHNNTT</sequence>
<protein>
    <recommendedName>
        <fullName evidence="7">Transmembrane protein 196</fullName>
    </recommendedName>
</protein>
<evidence type="ECO:0000256" key="3">
    <source>
        <dbReference type="ARBA" id="ARBA00022490"/>
    </source>
</evidence>
<keyword evidence="3" id="KW-0963">Cytoplasm</keyword>
<dbReference type="Proteomes" id="UP001208570">
    <property type="component" value="Unassembled WGS sequence"/>
</dbReference>